<dbReference type="Pfam" id="PF03895">
    <property type="entry name" value="YadA_anchor"/>
    <property type="match status" value="1"/>
</dbReference>
<feature type="compositionally biased region" description="Polar residues" evidence="8">
    <location>
        <begin position="102"/>
        <end position="114"/>
    </location>
</feature>
<evidence type="ECO:0000259" key="10">
    <source>
        <dbReference type="Pfam" id="PF03895"/>
    </source>
</evidence>
<feature type="compositionally biased region" description="Basic and acidic residues" evidence="8">
    <location>
        <begin position="320"/>
        <end position="339"/>
    </location>
</feature>
<feature type="region of interest" description="Disordered" evidence="8">
    <location>
        <begin position="94"/>
        <end position="114"/>
    </location>
</feature>
<feature type="compositionally biased region" description="Polar residues" evidence="8">
    <location>
        <begin position="304"/>
        <end position="319"/>
    </location>
</feature>
<keyword evidence="3" id="KW-1134">Transmembrane beta strand</keyword>
<comment type="subcellular location">
    <subcellularLocation>
        <location evidence="2">Cell outer membrane</location>
    </subcellularLocation>
    <subcellularLocation>
        <location evidence="1">Cell surface</location>
    </subcellularLocation>
</comment>
<name>A0ABX6JT07_9GAMM</name>
<dbReference type="Proteomes" id="UP000501338">
    <property type="component" value="Plasmid pZF1-cfr"/>
</dbReference>
<organism evidence="11 12">
    <name type="scientific">Proteus terrae subsp. cibarius</name>
    <dbReference type="NCBI Taxonomy" id="626774"/>
    <lineage>
        <taxon>Bacteria</taxon>
        <taxon>Pseudomonadati</taxon>
        <taxon>Pseudomonadota</taxon>
        <taxon>Gammaproteobacteria</taxon>
        <taxon>Enterobacterales</taxon>
        <taxon>Morganellaceae</taxon>
        <taxon>Proteus</taxon>
    </lineage>
</organism>
<feature type="domain" description="Trimeric autotransporter adhesin YadA-like C-terminal membrane anchor" evidence="10">
    <location>
        <begin position="449"/>
        <end position="505"/>
    </location>
</feature>
<dbReference type="RefSeq" id="WP_156734535.1">
    <property type="nucleotide sequence ID" value="NZ_CP045009.1"/>
</dbReference>
<feature type="chain" id="PRO_5046797933" description="Trimeric autotransporter adhesin YadA-like C-terminal membrane anchor domain-containing protein" evidence="9">
    <location>
        <begin position="26"/>
        <end position="509"/>
    </location>
</feature>
<evidence type="ECO:0000256" key="5">
    <source>
        <dbReference type="ARBA" id="ARBA00022729"/>
    </source>
</evidence>
<dbReference type="InterPro" id="IPR045584">
    <property type="entry name" value="Pilin-like"/>
</dbReference>
<gene>
    <name evidence="11" type="ORF">GTH23_19990</name>
</gene>
<keyword evidence="4" id="KW-0812">Transmembrane</keyword>
<dbReference type="EMBL" id="CP047341">
    <property type="protein sequence ID" value="QIF92327.1"/>
    <property type="molecule type" value="Genomic_DNA"/>
</dbReference>
<sequence length="509" mass="55980">MITNNKLTLLALAVSFSLFSGAGLAGEGDDSWRDSRYEFDPSKGRINCGSNAGDERGTWTCVNDGLTYLNNKTKDFSTEKLTEIKEEAIKSGQDAANKARQDANNFTDNKVTASNSRTDGLISQEQKARTDALNAEKLAREQGDADTLKNANQYTDNKVTASNSRTDGLISKEQQARTDALNAEKLAREQGDADTLKNANKYTNFKIQENNELLSADIDQARNDFDSNLKTTKSTLENNIFYVNQTLTNNVNRTKRDLSDNLDKTRSDLSANIIASQNDSNSRTDKLINQERKSREQGDADTLKNANQYTDNKVTVSNSRTDKLINQERKSREQGDADTLKNANQYTDNKVTASNSRTDSLISKEQQARTDALATEKSAREQGDKDTLKSANHYTDHRIGSLGSNVSNALNDFQQKTQQQFNQVNTQINTLNKKVDRGLASSSAIAGLFQPYGVGKFNFTAGIGTYGGESAIAVGTGYRFNENVAIKAGVSSPSGDMKIMTNTSINLEW</sequence>
<feature type="compositionally biased region" description="Polar residues" evidence="8">
    <location>
        <begin position="272"/>
        <end position="281"/>
    </location>
</feature>
<keyword evidence="6" id="KW-0472">Membrane</keyword>
<protein>
    <recommendedName>
        <fullName evidence="10">Trimeric autotransporter adhesin YadA-like C-terminal membrane anchor domain-containing protein</fullName>
    </recommendedName>
</protein>
<evidence type="ECO:0000313" key="12">
    <source>
        <dbReference type="Proteomes" id="UP000501338"/>
    </source>
</evidence>
<dbReference type="Gene3D" id="3.30.1300.30">
    <property type="entry name" value="GSPII I/J protein-like"/>
    <property type="match status" value="1"/>
</dbReference>
<keyword evidence="12" id="KW-1185">Reference proteome</keyword>
<evidence type="ECO:0000256" key="9">
    <source>
        <dbReference type="SAM" id="SignalP"/>
    </source>
</evidence>
<evidence type="ECO:0000256" key="1">
    <source>
        <dbReference type="ARBA" id="ARBA00004241"/>
    </source>
</evidence>
<accession>A0ABX6JT07</accession>
<evidence type="ECO:0000256" key="3">
    <source>
        <dbReference type="ARBA" id="ARBA00022452"/>
    </source>
</evidence>
<dbReference type="InterPro" id="IPR005594">
    <property type="entry name" value="YadA_C"/>
</dbReference>
<proteinExistence type="predicted"/>
<evidence type="ECO:0000256" key="8">
    <source>
        <dbReference type="SAM" id="MobiDB-lite"/>
    </source>
</evidence>
<geneLocation type="plasmid" evidence="12">
    <name>pzf1-cfr</name>
</geneLocation>
<reference evidence="11 12" key="1">
    <citation type="submission" date="2020-01" db="EMBL/GenBank/DDBJ databases">
        <title>The genomic epidemiology of tigecycline resistance gene tet(X) variants in a swine farm in China.</title>
        <authorList>
            <person name="Peng K."/>
            <person name="Li R."/>
        </authorList>
    </citation>
    <scope>NUCLEOTIDE SEQUENCE [LARGE SCALE GENOMIC DNA]</scope>
    <source>
        <strain evidence="11 12">ZF1</strain>
        <plasmid evidence="12">pzf1-cfr</plasmid>
    </source>
</reference>
<evidence type="ECO:0000313" key="11">
    <source>
        <dbReference type="EMBL" id="QIF92327.1"/>
    </source>
</evidence>
<feature type="compositionally biased region" description="Polar residues" evidence="8">
    <location>
        <begin position="341"/>
        <end position="365"/>
    </location>
</feature>
<keyword evidence="7" id="KW-0998">Cell outer membrane</keyword>
<dbReference type="SUPFAM" id="SSF54523">
    <property type="entry name" value="Pili subunits"/>
    <property type="match status" value="1"/>
</dbReference>
<evidence type="ECO:0000256" key="4">
    <source>
        <dbReference type="ARBA" id="ARBA00022692"/>
    </source>
</evidence>
<keyword evidence="5 9" id="KW-0732">Signal</keyword>
<feature type="signal peptide" evidence="9">
    <location>
        <begin position="1"/>
        <end position="25"/>
    </location>
</feature>
<keyword evidence="11" id="KW-0614">Plasmid</keyword>
<evidence type="ECO:0000256" key="7">
    <source>
        <dbReference type="ARBA" id="ARBA00023237"/>
    </source>
</evidence>
<evidence type="ECO:0000256" key="6">
    <source>
        <dbReference type="ARBA" id="ARBA00023136"/>
    </source>
</evidence>
<evidence type="ECO:0000256" key="2">
    <source>
        <dbReference type="ARBA" id="ARBA00004442"/>
    </source>
</evidence>
<feature type="region of interest" description="Disordered" evidence="8">
    <location>
        <begin position="272"/>
        <end position="391"/>
    </location>
</feature>
<dbReference type="Gene3D" id="1.20.5.2280">
    <property type="match status" value="1"/>
</dbReference>
<feature type="compositionally biased region" description="Basic and acidic residues" evidence="8">
    <location>
        <begin position="377"/>
        <end position="391"/>
    </location>
</feature>
<feature type="compositionally biased region" description="Basic and acidic residues" evidence="8">
    <location>
        <begin position="282"/>
        <end position="302"/>
    </location>
</feature>